<proteinExistence type="inferred from homology"/>
<keyword evidence="13" id="KW-1015">Disulfide bond</keyword>
<dbReference type="GO" id="GO:0015035">
    <property type="term" value="F:protein-disulfide reductase activity"/>
    <property type="evidence" value="ECO:0007669"/>
    <property type="project" value="InterPro"/>
</dbReference>
<protein>
    <submittedName>
        <fullName evidence="17">PPR repeat</fullName>
    </submittedName>
</protein>
<feature type="transmembrane region" description="Helical" evidence="16">
    <location>
        <begin position="21"/>
        <end position="39"/>
    </location>
</feature>
<dbReference type="GO" id="GO:0016972">
    <property type="term" value="F:thiol oxidase activity"/>
    <property type="evidence" value="ECO:0007669"/>
    <property type="project" value="InterPro"/>
</dbReference>
<comment type="cofactor">
    <cofactor evidence="1">
        <name>FAD</name>
        <dbReference type="ChEBI" id="CHEBI:57692"/>
    </cofactor>
</comment>
<evidence type="ECO:0000313" key="17">
    <source>
        <dbReference type="EMBL" id="URD78678.1"/>
    </source>
</evidence>
<keyword evidence="16" id="KW-1133">Transmembrane helix</keyword>
<evidence type="ECO:0000256" key="10">
    <source>
        <dbReference type="ARBA" id="ARBA00022982"/>
    </source>
</evidence>
<evidence type="ECO:0000256" key="16">
    <source>
        <dbReference type="SAM" id="Phobius"/>
    </source>
</evidence>
<keyword evidence="12 16" id="KW-0472">Membrane</keyword>
<evidence type="ECO:0000256" key="15">
    <source>
        <dbReference type="ARBA" id="ARBA00023284"/>
    </source>
</evidence>
<evidence type="ECO:0000256" key="12">
    <source>
        <dbReference type="ARBA" id="ARBA00023136"/>
    </source>
</evidence>
<dbReference type="GO" id="GO:0034975">
    <property type="term" value="P:protein folding in endoplasmic reticulum"/>
    <property type="evidence" value="ECO:0007669"/>
    <property type="project" value="InterPro"/>
</dbReference>
<dbReference type="PANTHER" id="PTHR12613:SF0">
    <property type="entry name" value="ERO1-LIKE PROTEIN"/>
    <property type="match status" value="1"/>
</dbReference>
<keyword evidence="6" id="KW-0285">Flavoprotein</keyword>
<keyword evidence="8" id="KW-0256">Endoplasmic reticulum</keyword>
<evidence type="ECO:0000256" key="6">
    <source>
        <dbReference type="ARBA" id="ARBA00022630"/>
    </source>
</evidence>
<evidence type="ECO:0000256" key="11">
    <source>
        <dbReference type="ARBA" id="ARBA00023002"/>
    </source>
</evidence>
<gene>
    <name evidence="17" type="ORF">MUK42_08093</name>
</gene>
<evidence type="ECO:0000256" key="2">
    <source>
        <dbReference type="ARBA" id="ARBA00004367"/>
    </source>
</evidence>
<organism evidence="17 18">
    <name type="scientific">Musa troglodytarum</name>
    <name type="common">fe'i banana</name>
    <dbReference type="NCBI Taxonomy" id="320322"/>
    <lineage>
        <taxon>Eukaryota</taxon>
        <taxon>Viridiplantae</taxon>
        <taxon>Streptophyta</taxon>
        <taxon>Embryophyta</taxon>
        <taxon>Tracheophyta</taxon>
        <taxon>Spermatophyta</taxon>
        <taxon>Magnoliopsida</taxon>
        <taxon>Liliopsida</taxon>
        <taxon>Zingiberales</taxon>
        <taxon>Musaceae</taxon>
        <taxon>Musa</taxon>
    </lineage>
</organism>
<keyword evidence="11" id="KW-0560">Oxidoreductase</keyword>
<keyword evidence="7" id="KW-0732">Signal</keyword>
<dbReference type="OrthoDB" id="185373at2759"/>
<keyword evidence="9" id="KW-0274">FAD</keyword>
<keyword evidence="5" id="KW-0813">Transport</keyword>
<dbReference type="Proteomes" id="UP001055439">
    <property type="component" value="Chromosome 10"/>
</dbReference>
<evidence type="ECO:0000313" key="18">
    <source>
        <dbReference type="Proteomes" id="UP001055439"/>
    </source>
</evidence>
<dbReference type="Pfam" id="PF04137">
    <property type="entry name" value="ERO1"/>
    <property type="match status" value="2"/>
</dbReference>
<evidence type="ECO:0000256" key="14">
    <source>
        <dbReference type="ARBA" id="ARBA00023180"/>
    </source>
</evidence>
<evidence type="ECO:0000256" key="8">
    <source>
        <dbReference type="ARBA" id="ARBA00022824"/>
    </source>
</evidence>
<keyword evidence="18" id="KW-1185">Reference proteome</keyword>
<comment type="subcellular location">
    <subcellularLocation>
        <location evidence="2">Endoplasmic reticulum membrane</location>
        <topology evidence="2">Peripheral membrane protein</topology>
        <orientation evidence="2">Lumenal side</orientation>
    </subcellularLocation>
</comment>
<name>A0A9E7EMR5_9LILI</name>
<dbReference type="InterPro" id="IPR007266">
    <property type="entry name" value="Ero1"/>
</dbReference>
<evidence type="ECO:0000256" key="13">
    <source>
        <dbReference type="ARBA" id="ARBA00023157"/>
    </source>
</evidence>
<dbReference type="InterPro" id="IPR037192">
    <property type="entry name" value="ERO1-like_sf"/>
</dbReference>
<evidence type="ECO:0000256" key="4">
    <source>
        <dbReference type="ARBA" id="ARBA00011802"/>
    </source>
</evidence>
<evidence type="ECO:0000256" key="7">
    <source>
        <dbReference type="ARBA" id="ARBA00022729"/>
    </source>
</evidence>
<dbReference type="GO" id="GO:0071949">
    <property type="term" value="F:FAD binding"/>
    <property type="evidence" value="ECO:0007669"/>
    <property type="project" value="InterPro"/>
</dbReference>
<accession>A0A9E7EMR5</accession>
<dbReference type="PANTHER" id="PTHR12613">
    <property type="entry name" value="ERO1-RELATED"/>
    <property type="match status" value="1"/>
</dbReference>
<dbReference type="AlphaFoldDB" id="A0A9E7EMR5"/>
<dbReference type="SUPFAM" id="SSF110019">
    <property type="entry name" value="ERO1-like"/>
    <property type="match status" value="1"/>
</dbReference>
<comment type="similarity">
    <text evidence="3">Belongs to the EROs family.</text>
</comment>
<reference evidence="17" key="1">
    <citation type="submission" date="2022-05" db="EMBL/GenBank/DDBJ databases">
        <title>The Musa troglodytarum L. genome provides insights into the mechanism of non-climacteric behaviour and enrichment of carotenoids.</title>
        <authorList>
            <person name="Wang J."/>
        </authorList>
    </citation>
    <scope>NUCLEOTIDE SEQUENCE</scope>
    <source>
        <tissue evidence="17">Leaf</tissue>
    </source>
</reference>
<keyword evidence="16" id="KW-0812">Transmembrane</keyword>
<evidence type="ECO:0000256" key="9">
    <source>
        <dbReference type="ARBA" id="ARBA00022827"/>
    </source>
</evidence>
<evidence type="ECO:0000256" key="1">
    <source>
        <dbReference type="ARBA" id="ARBA00001974"/>
    </source>
</evidence>
<comment type="subunit">
    <text evidence="4">May function both as a monomer and a homodimer.</text>
</comment>
<keyword evidence="10" id="KW-0249">Electron transport</keyword>
<sequence>MGRGEATFAGDGGGTKSLRRWAWAAAGALTAVALAIFAGSRNALEMPASVTNSCDCPPVCFPVGGIEELHRLGGGLLLRLRDSEFAERAGAASDTTGAREDSLLSLFQGTFISWSDPLEFYGLESDFVGKPTGYWNCVTHLTLYWFPMQLGISLTFFLSIHCLKNTVVYFVLYFLSLNFSFPDPSEEWCDEKKVMYKLISGLHSSISVHIASEYLLDSSANLVSLCTLPFTINALRSSMETPRSGQKFVFYISLCSVGGDKAKLWQRQNGPDLLQQIQNQFRNISALMNCVGCEKCRLWGKLQVNGLATALKVLFSVDGKNNLNKTLIGILAAAATK</sequence>
<dbReference type="GO" id="GO:0005789">
    <property type="term" value="C:endoplasmic reticulum membrane"/>
    <property type="evidence" value="ECO:0007669"/>
    <property type="project" value="UniProtKB-SubCell"/>
</dbReference>
<keyword evidence="14" id="KW-0325">Glycoprotein</keyword>
<keyword evidence="15" id="KW-0676">Redox-active center</keyword>
<evidence type="ECO:0000256" key="3">
    <source>
        <dbReference type="ARBA" id="ARBA00008277"/>
    </source>
</evidence>
<dbReference type="EMBL" id="CP097503">
    <property type="protein sequence ID" value="URD78678.1"/>
    <property type="molecule type" value="Genomic_DNA"/>
</dbReference>
<evidence type="ECO:0000256" key="5">
    <source>
        <dbReference type="ARBA" id="ARBA00022448"/>
    </source>
</evidence>